<keyword evidence="4" id="KW-1185">Reference proteome</keyword>
<dbReference type="Gene3D" id="1.25.40.10">
    <property type="entry name" value="Tetratricopeptide repeat domain"/>
    <property type="match status" value="2"/>
</dbReference>
<dbReference type="SUPFAM" id="SSF48452">
    <property type="entry name" value="TPR-like"/>
    <property type="match status" value="2"/>
</dbReference>
<dbReference type="SUPFAM" id="SSF52540">
    <property type="entry name" value="P-loop containing nucleoside triphosphate hydrolases"/>
    <property type="match status" value="1"/>
</dbReference>
<dbReference type="Proteomes" id="UP000007575">
    <property type="component" value="Chromosome"/>
</dbReference>
<evidence type="ECO:0000313" key="4">
    <source>
        <dbReference type="Proteomes" id="UP000007575"/>
    </source>
</evidence>
<name>H8GXJ7_DEIGI</name>
<dbReference type="PANTHER" id="PTHR47691:SF3">
    <property type="entry name" value="HTH-TYPE TRANSCRIPTIONAL REGULATOR RV0890C-RELATED"/>
    <property type="match status" value="1"/>
</dbReference>
<dbReference type="STRING" id="745776.DGo_CA0730"/>
<reference evidence="3 4" key="1">
    <citation type="journal article" date="2012" name="PLoS ONE">
        <title>Genome sequence and transcriptome analysis of the radioresistant bacterium Deinococcus gobiensis: insights into the extreme environmental adaptations.</title>
        <authorList>
            <person name="Yuan M."/>
            <person name="Chen M."/>
            <person name="Zhang W."/>
            <person name="Lu W."/>
            <person name="Wang J."/>
            <person name="Yang M."/>
            <person name="Zhao P."/>
            <person name="Tang R."/>
            <person name="Li X."/>
            <person name="Hao Y."/>
            <person name="Zhou Z."/>
            <person name="Zhan Y."/>
            <person name="Yu H."/>
            <person name="Teng C."/>
            <person name="Yan Y."/>
            <person name="Ping S."/>
            <person name="Wang Y."/>
            <person name="Lin M."/>
        </authorList>
    </citation>
    <scope>NUCLEOTIDE SEQUENCE [LARGE SCALE GENOMIC DNA]</scope>
    <source>
        <strain evidence="3 4">I-0</strain>
    </source>
</reference>
<sequence length="1133" mass="122007">MGKTRLAAHVARRYLEEQGRGVYFFSLAPLENEAQILATMLQALGMPIEGEGPARERLFRALAPRSVLLVLDNFEHLLEAAELLPALLEACPQVRLLVTSRQRLAFQAERVLKLGRLGELDHRSAEAQADSAAQLFAERARRADLTFDVQGQAQTVARIVERCEGSPLAIEMAAGLVAEYPLGEVLRRLGESWDALQTPLRDIPGRHQSLRAVFEQSWRALPGALRRIYPALAVFRAPFTLVDAQGAGASVADVQFLEQRSLLNEGYDGRYSWHESLRAYALEQLGDALPQRLDWHLRHFLTVAEEAAPQLRGREQAQMLGTLALVYPDLRSALDHALRTGATDLGLRLAGALHWFWYVRGLFREGLGWLDLFLEQAQARPELTRSPAYALALRCAGGLDRDRGLKSPAARRYGAALEAYRALGDREGQASVLLMQGILARDLGEYGRAHEEFAQAMALQEEISDLQGLSTTYNDLGILQAYEGDRPAARRSFERSLDLKRQVGDIQGVAYALGNIANVCGDPDEDKALLAESLRLKEQIGDLQGCAVSYFNIGKGLQDEGRLAEAAAQFYRSIGLFFQIGNLGGRMVILKDLAELALELREYRWAAELATAALELEEATGFKMRADIRQQVQTYLERATTLVGPVGFPAWASAPEEALEAALDFLKAKFPEVASPEQTAVRGTRRNRAALRPEEGEPGRGQPFPARLRRRSQGLLGGDLDGAAHDLDLRGLDLEDLFAADERAVVFVDRVAHAALLEAEAALAALELARLHVPDQGIDGVVHALEHAGQAVVQGAGILVEVAQVVLVAVYPDEEHRTRFPRTGGLVSGALGDVLEVVAGEVHARGQLGGLEALRLAHVVHHAAARPAGRREDDVRAARLQRRGDVSGLGRVVPGGGRGADILRDDTRLGVGGLDAGGVTRLELVDEGDVHAADEADDAGGAVHAGEVADEVAALLLVEHEAGDVLGGGHVVDQAEVQVRVFLGDGGDALVVGEAHADGELGAVLGEGAHALNIGHCAAGLEVLGLDTELLGGAAGPFVGALVEALVGLAAGVVGHPHAHGLRGGERGGHGKGEHDHVAHQKSSEMKRSGGGGPVRACARPAARTGRTERRKRQNSARKRRTHLRPAHRMRKK</sequence>
<feature type="compositionally biased region" description="Basic residues" evidence="2">
    <location>
        <begin position="1109"/>
        <end position="1133"/>
    </location>
</feature>
<dbReference type="KEGG" id="dgo:DGo_CA0730"/>
<dbReference type="GO" id="GO:0043531">
    <property type="term" value="F:ADP binding"/>
    <property type="evidence" value="ECO:0007669"/>
    <property type="project" value="InterPro"/>
</dbReference>
<feature type="region of interest" description="Disordered" evidence="2">
    <location>
        <begin position="1060"/>
        <end position="1133"/>
    </location>
</feature>
<dbReference type="InterPro" id="IPR011990">
    <property type="entry name" value="TPR-like_helical_dom_sf"/>
</dbReference>
<evidence type="ECO:0000313" key="3">
    <source>
        <dbReference type="EMBL" id="AFD24657.1"/>
    </source>
</evidence>
<dbReference type="PANTHER" id="PTHR47691">
    <property type="entry name" value="REGULATOR-RELATED"/>
    <property type="match status" value="1"/>
</dbReference>
<dbReference type="eggNOG" id="COG3903">
    <property type="taxonomic scope" value="Bacteria"/>
</dbReference>
<feature type="compositionally biased region" description="Basic and acidic residues" evidence="2">
    <location>
        <begin position="1063"/>
        <end position="1088"/>
    </location>
</feature>
<accession>H8GXJ7</accession>
<keyword evidence="1" id="KW-0802">TPR repeat</keyword>
<dbReference type="Gene3D" id="3.40.50.300">
    <property type="entry name" value="P-loop containing nucleotide triphosphate hydrolases"/>
    <property type="match status" value="1"/>
</dbReference>
<dbReference type="EMBL" id="CP002191">
    <property type="protein sequence ID" value="AFD24657.1"/>
    <property type="molecule type" value="Genomic_DNA"/>
</dbReference>
<dbReference type="SMART" id="SM00028">
    <property type="entry name" value="TPR"/>
    <property type="match status" value="4"/>
</dbReference>
<evidence type="ECO:0000256" key="2">
    <source>
        <dbReference type="SAM" id="MobiDB-lite"/>
    </source>
</evidence>
<dbReference type="AlphaFoldDB" id="H8GXJ7"/>
<dbReference type="InterPro" id="IPR019734">
    <property type="entry name" value="TPR_rpt"/>
</dbReference>
<dbReference type="PATRIC" id="fig|745776.4.peg.747"/>
<protein>
    <submittedName>
        <fullName evidence="3">Two component transcriptional regulator, winged helix family</fullName>
    </submittedName>
</protein>
<organism evidence="3 4">
    <name type="scientific">Deinococcus gobiensis (strain DSM 21396 / JCM 16679 / CGMCC 1.7299 / I-0)</name>
    <dbReference type="NCBI Taxonomy" id="745776"/>
    <lineage>
        <taxon>Bacteria</taxon>
        <taxon>Thermotogati</taxon>
        <taxon>Deinococcota</taxon>
        <taxon>Deinococci</taxon>
        <taxon>Deinococcales</taxon>
        <taxon>Deinococcaceae</taxon>
        <taxon>Deinococcus</taxon>
    </lineage>
</organism>
<dbReference type="PROSITE" id="PS50005">
    <property type="entry name" value="TPR"/>
    <property type="match status" value="1"/>
</dbReference>
<dbReference type="HOGENOM" id="CLU_278706_0_0_0"/>
<evidence type="ECO:0000256" key="1">
    <source>
        <dbReference type="PROSITE-ProRule" id="PRU00339"/>
    </source>
</evidence>
<proteinExistence type="predicted"/>
<feature type="repeat" description="TPR" evidence="1">
    <location>
        <begin position="430"/>
        <end position="463"/>
    </location>
</feature>
<dbReference type="InterPro" id="IPR027417">
    <property type="entry name" value="P-loop_NTPase"/>
</dbReference>
<feature type="region of interest" description="Disordered" evidence="2">
    <location>
        <begin position="677"/>
        <end position="706"/>
    </location>
</feature>
<gene>
    <name evidence="3" type="ordered locus">DGo_CA0730</name>
</gene>